<organism evidence="1 2">
    <name type="scientific">Dendronalium phyllosphericum CENA369</name>
    <dbReference type="NCBI Taxonomy" id="1725256"/>
    <lineage>
        <taxon>Bacteria</taxon>
        <taxon>Bacillati</taxon>
        <taxon>Cyanobacteriota</taxon>
        <taxon>Cyanophyceae</taxon>
        <taxon>Nostocales</taxon>
        <taxon>Nostocaceae</taxon>
        <taxon>Dendronalium</taxon>
        <taxon>Dendronalium phyllosphericum</taxon>
    </lineage>
</organism>
<sequence length="69" mass="7573">MPEFNQQLYKTSLDVLLSANVPKDVAEVASRVVASDDAKLPNLGRTPVDQEFIDKAIQHYWAGQGDANS</sequence>
<reference evidence="1 2" key="1">
    <citation type="journal article" date="2021" name="Int. J. Syst. Evol. Microbiol.">
        <title>Amazonocrinis nigriterrae gen. nov., sp. nov., Atlanticothrix silvestris gen. nov., sp. nov. and Dendronalium phyllosphericum gen. nov., sp. nov., nostocacean cyanobacteria from Brazilian environments.</title>
        <authorList>
            <person name="Alvarenga D.O."/>
            <person name="Andreote A.P.D."/>
            <person name="Branco L.H.Z."/>
            <person name="Delbaje E."/>
            <person name="Cruz R.B."/>
            <person name="Varani A.M."/>
            <person name="Fiore M.F."/>
        </authorList>
    </citation>
    <scope>NUCLEOTIDE SEQUENCE [LARGE SCALE GENOMIC DNA]</scope>
    <source>
        <strain evidence="1 2">CENA369</strain>
    </source>
</reference>
<dbReference type="RefSeq" id="WP_214435726.1">
    <property type="nucleotide sequence ID" value="NZ_CAWPUQ010000176.1"/>
</dbReference>
<dbReference type="EMBL" id="JAECZA010000247">
    <property type="protein sequence ID" value="MBH8577007.1"/>
    <property type="molecule type" value="Genomic_DNA"/>
</dbReference>
<accession>A0A8J7INR9</accession>
<gene>
    <name evidence="1" type="ORF">I8752_29300</name>
</gene>
<dbReference type="Proteomes" id="UP000662314">
    <property type="component" value="Unassembled WGS sequence"/>
</dbReference>
<proteinExistence type="predicted"/>
<comment type="caution">
    <text evidence="1">The sequence shown here is derived from an EMBL/GenBank/DDBJ whole genome shotgun (WGS) entry which is preliminary data.</text>
</comment>
<dbReference type="AlphaFoldDB" id="A0A8J7INR9"/>
<keyword evidence="2" id="KW-1185">Reference proteome</keyword>
<protein>
    <submittedName>
        <fullName evidence="1">Uncharacterized protein</fullName>
    </submittedName>
</protein>
<evidence type="ECO:0000313" key="1">
    <source>
        <dbReference type="EMBL" id="MBH8577007.1"/>
    </source>
</evidence>
<evidence type="ECO:0000313" key="2">
    <source>
        <dbReference type="Proteomes" id="UP000662314"/>
    </source>
</evidence>
<name>A0A8J7INR9_9NOST</name>